<reference evidence="2" key="1">
    <citation type="submission" date="2020-09" db="EMBL/GenBank/DDBJ databases">
        <title>Genome seq and assembly of Devosia sp.</title>
        <authorList>
            <person name="Chhetri G."/>
        </authorList>
    </citation>
    <scope>NUCLEOTIDE SEQUENCE</scope>
    <source>
        <strain evidence="2">PTR5</strain>
    </source>
</reference>
<dbReference type="AlphaFoldDB" id="A0A927IR38"/>
<dbReference type="EMBL" id="JACYFU010000001">
    <property type="protein sequence ID" value="MBD8063994.1"/>
    <property type="molecule type" value="Genomic_DNA"/>
</dbReference>
<evidence type="ECO:0000313" key="2">
    <source>
        <dbReference type="EMBL" id="MBD8063994.1"/>
    </source>
</evidence>
<keyword evidence="3" id="KW-1185">Reference proteome</keyword>
<proteinExistence type="predicted"/>
<organism evidence="2 3">
    <name type="scientific">Devosia oryzisoli</name>
    <dbReference type="NCBI Taxonomy" id="2774138"/>
    <lineage>
        <taxon>Bacteria</taxon>
        <taxon>Pseudomonadati</taxon>
        <taxon>Pseudomonadota</taxon>
        <taxon>Alphaproteobacteria</taxon>
        <taxon>Hyphomicrobiales</taxon>
        <taxon>Devosiaceae</taxon>
        <taxon>Devosia</taxon>
    </lineage>
</organism>
<dbReference type="InterPro" id="IPR011024">
    <property type="entry name" value="G_crystallin-like"/>
</dbReference>
<name>A0A927IR38_9HYPH</name>
<gene>
    <name evidence="2" type="ORF">IC608_00705</name>
</gene>
<dbReference type="RefSeq" id="WP_191772117.1">
    <property type="nucleotide sequence ID" value="NZ_JACYFU010000001.1"/>
</dbReference>
<dbReference type="Proteomes" id="UP000654108">
    <property type="component" value="Unassembled WGS sequence"/>
</dbReference>
<dbReference type="Gene3D" id="2.30.30.40">
    <property type="entry name" value="SH3 Domains"/>
    <property type="match status" value="1"/>
</dbReference>
<dbReference type="Pfam" id="PF06347">
    <property type="entry name" value="SH3_4"/>
    <property type="match status" value="1"/>
</dbReference>
<sequence>MKRLLLALGLSLASLAGGLSPAAADSPSGSHGWALNALTLSNGPGSEYDVTGQIPADVAIKVLRCHDNWCLVDGPGGRGWTYKGSVGFGQAPIGPLEGPKLNYASGGPGAVCFYTGTNYTGASLCAGPGQVFTDLALYHLDDVFSSVQVTGSVSVAACRDREFQSYCTRIVESEPVLHQYLRRNLSSVRVY</sequence>
<dbReference type="Pfam" id="PF03995">
    <property type="entry name" value="Inhibitor_I36"/>
    <property type="match status" value="1"/>
</dbReference>
<dbReference type="InterPro" id="IPR010466">
    <property type="entry name" value="DUF1058"/>
</dbReference>
<comment type="caution">
    <text evidence="2">The sequence shown here is derived from an EMBL/GenBank/DDBJ whole genome shotgun (WGS) entry which is preliminary data.</text>
</comment>
<feature type="chain" id="PRO_5036881428" evidence="1">
    <location>
        <begin position="17"/>
        <end position="191"/>
    </location>
</feature>
<keyword evidence="1" id="KW-0732">Signal</keyword>
<dbReference type="SUPFAM" id="SSF49695">
    <property type="entry name" value="gamma-Crystallin-like"/>
    <property type="match status" value="1"/>
</dbReference>
<feature type="signal peptide" evidence="1">
    <location>
        <begin position="1"/>
        <end position="16"/>
    </location>
</feature>
<evidence type="ECO:0000256" key="1">
    <source>
        <dbReference type="SAM" id="SignalP"/>
    </source>
</evidence>
<accession>A0A927IR38</accession>
<protein>
    <submittedName>
        <fullName evidence="2">Peptidase inhibitor family I36 protein</fullName>
    </submittedName>
</protein>
<dbReference type="Gene3D" id="2.60.20.10">
    <property type="entry name" value="Crystallins"/>
    <property type="match status" value="1"/>
</dbReference>
<evidence type="ECO:0000313" key="3">
    <source>
        <dbReference type="Proteomes" id="UP000654108"/>
    </source>
</evidence>